<proteinExistence type="predicted"/>
<accession>U1X704</accession>
<keyword evidence="2" id="KW-1185">Reference proteome</keyword>
<sequence>MSIWNLLDVVTKVQVVGRRRSGKKKRMDAPCTPTEERPACLFPTASTALPSFLTFHHKHVSIY</sequence>
<organism evidence="1 2">
    <name type="scientific">Aneurinibacillus aneurinilyticus ATCC 12856</name>
    <dbReference type="NCBI Taxonomy" id="649747"/>
    <lineage>
        <taxon>Bacteria</taxon>
        <taxon>Bacillati</taxon>
        <taxon>Bacillota</taxon>
        <taxon>Bacilli</taxon>
        <taxon>Bacillales</taxon>
        <taxon>Paenibacillaceae</taxon>
        <taxon>Aneurinibacillus group</taxon>
        <taxon>Aneurinibacillus</taxon>
    </lineage>
</organism>
<reference evidence="1 2" key="1">
    <citation type="submission" date="2013-08" db="EMBL/GenBank/DDBJ databases">
        <authorList>
            <person name="Weinstock G."/>
            <person name="Sodergren E."/>
            <person name="Wylie T."/>
            <person name="Fulton L."/>
            <person name="Fulton R."/>
            <person name="Fronick C."/>
            <person name="O'Laughlin M."/>
            <person name="Godfrey J."/>
            <person name="Miner T."/>
            <person name="Herter B."/>
            <person name="Appelbaum E."/>
            <person name="Cordes M."/>
            <person name="Lek S."/>
            <person name="Wollam A."/>
            <person name="Pepin K.H."/>
            <person name="Palsikar V.B."/>
            <person name="Mitreva M."/>
            <person name="Wilson R.K."/>
        </authorList>
    </citation>
    <scope>NUCLEOTIDE SEQUENCE [LARGE SCALE GENOMIC DNA]</scope>
    <source>
        <strain evidence="1 2">ATCC 12856</strain>
    </source>
</reference>
<dbReference type="STRING" id="649747.HMPREF0083_01596"/>
<gene>
    <name evidence="1" type="ORF">HMPREF0083_01596</name>
</gene>
<dbReference type="EMBL" id="AWSJ01000109">
    <property type="protein sequence ID" value="ERI10308.1"/>
    <property type="molecule type" value="Genomic_DNA"/>
</dbReference>
<dbReference type="HOGENOM" id="CLU_197281_1_0_9"/>
<comment type="caution">
    <text evidence="1">The sequence shown here is derived from an EMBL/GenBank/DDBJ whole genome shotgun (WGS) entry which is preliminary data.</text>
</comment>
<dbReference type="AlphaFoldDB" id="U1X704"/>
<evidence type="ECO:0000313" key="1">
    <source>
        <dbReference type="EMBL" id="ERI10308.1"/>
    </source>
</evidence>
<protein>
    <submittedName>
        <fullName evidence="1">Uncharacterized protein</fullName>
    </submittedName>
</protein>
<evidence type="ECO:0000313" key="2">
    <source>
        <dbReference type="Proteomes" id="UP000016511"/>
    </source>
</evidence>
<dbReference type="Proteomes" id="UP000016511">
    <property type="component" value="Unassembled WGS sequence"/>
</dbReference>
<name>U1X704_ANEAE</name>